<comment type="caution">
    <text evidence="4">The sequence shown here is derived from an EMBL/GenBank/DDBJ whole genome shotgun (WGS) entry which is preliminary data.</text>
</comment>
<organism evidence="4 5">
    <name type="scientific">Longimicrobium terrae</name>
    <dbReference type="NCBI Taxonomy" id="1639882"/>
    <lineage>
        <taxon>Bacteria</taxon>
        <taxon>Pseudomonadati</taxon>
        <taxon>Gemmatimonadota</taxon>
        <taxon>Longimicrobiia</taxon>
        <taxon>Longimicrobiales</taxon>
        <taxon>Longimicrobiaceae</taxon>
        <taxon>Longimicrobium</taxon>
    </lineage>
</organism>
<dbReference type="Proteomes" id="UP000582837">
    <property type="component" value="Unassembled WGS sequence"/>
</dbReference>
<gene>
    <name evidence="4" type="ORF">HNQ61_001238</name>
</gene>
<dbReference type="InterPro" id="IPR050097">
    <property type="entry name" value="Ferredoxin-NADP_redctase_2"/>
</dbReference>
<protein>
    <submittedName>
        <fullName evidence="4">Thioredoxin reductase (NADPH)</fullName>
        <ecNumber evidence="4">1.8.1.9</ecNumber>
    </submittedName>
</protein>
<dbReference type="EMBL" id="JACHIA010000002">
    <property type="protein sequence ID" value="MBB6069623.1"/>
    <property type="molecule type" value="Genomic_DNA"/>
</dbReference>
<keyword evidence="5" id="KW-1185">Reference proteome</keyword>
<dbReference type="InterPro" id="IPR036188">
    <property type="entry name" value="FAD/NAD-bd_sf"/>
</dbReference>
<sequence length="415" mass="44763">MNNERTPAGRVRVIGYTWSPRGHEVRDFLARSRIPYLWIDYEHNEAARAEVAELGLGTRSLPLLRFSDGTDLVDPSDEELAEKVGLQTEPGAPFYDLIIVGGGPAGLAAAVYGASEGLRVVLIDREAPGGQAGMSEAIENYLGFPDGLRGSELAERSVRQATRFGAEIVVARDVVGLADDEPNRVVTLDDGSTLAAHAVLLALGVSWRMLEAPGCDRLIGRGVYYGGAAAAIPTCRERDVLMLGAGNSAGQAALYLARYAKSVTMVAPEAEFSDKMSEYLLGRIERTANIHLRPHSKVTDVSGDELLERVTVEDVDSGEQEVVETSTLFVYIGAAPRTEWLDGVLERDEHGFVLAGPDLEGRVEWPLERPRELLETSMPGVFVAGDVRSGSVKRVGAAVGEGSMAIQFIHNHLRS</sequence>
<dbReference type="PANTHER" id="PTHR48105">
    <property type="entry name" value="THIOREDOXIN REDUCTASE 1-RELATED-RELATED"/>
    <property type="match status" value="1"/>
</dbReference>
<feature type="domain" description="FAD/NAD(P)-binding" evidence="3">
    <location>
        <begin position="95"/>
        <end position="402"/>
    </location>
</feature>
<dbReference type="EC" id="1.8.1.9" evidence="4"/>
<dbReference type="AlphaFoldDB" id="A0A841GVX3"/>
<reference evidence="4 5" key="1">
    <citation type="submission" date="2020-08" db="EMBL/GenBank/DDBJ databases">
        <title>Genomic Encyclopedia of Type Strains, Phase IV (KMG-IV): sequencing the most valuable type-strain genomes for metagenomic binning, comparative biology and taxonomic classification.</title>
        <authorList>
            <person name="Goeker M."/>
        </authorList>
    </citation>
    <scope>NUCLEOTIDE SEQUENCE [LARGE SCALE GENOMIC DNA]</scope>
    <source>
        <strain evidence="4 5">DSM 29007</strain>
    </source>
</reference>
<keyword evidence="2 4" id="KW-0560">Oxidoreductase</keyword>
<dbReference type="PRINTS" id="PR00469">
    <property type="entry name" value="PNDRDTASEII"/>
</dbReference>
<proteinExistence type="predicted"/>
<evidence type="ECO:0000256" key="2">
    <source>
        <dbReference type="ARBA" id="ARBA00023002"/>
    </source>
</evidence>
<evidence type="ECO:0000259" key="3">
    <source>
        <dbReference type="Pfam" id="PF07992"/>
    </source>
</evidence>
<dbReference type="PRINTS" id="PR00368">
    <property type="entry name" value="FADPNR"/>
</dbReference>
<dbReference type="InterPro" id="IPR023753">
    <property type="entry name" value="FAD/NAD-binding_dom"/>
</dbReference>
<evidence type="ECO:0000256" key="1">
    <source>
        <dbReference type="ARBA" id="ARBA00022630"/>
    </source>
</evidence>
<evidence type="ECO:0000313" key="4">
    <source>
        <dbReference type="EMBL" id="MBB6069623.1"/>
    </source>
</evidence>
<keyword evidence="1" id="KW-0285">Flavoprotein</keyword>
<dbReference type="Gene3D" id="3.40.30.10">
    <property type="entry name" value="Glutaredoxin"/>
    <property type="match status" value="1"/>
</dbReference>
<dbReference type="SUPFAM" id="SSF51905">
    <property type="entry name" value="FAD/NAD(P)-binding domain"/>
    <property type="match status" value="1"/>
</dbReference>
<name>A0A841GVX3_9BACT</name>
<accession>A0A841GVX3</accession>
<dbReference type="Pfam" id="PF07992">
    <property type="entry name" value="Pyr_redox_2"/>
    <property type="match status" value="1"/>
</dbReference>
<dbReference type="GO" id="GO:0004791">
    <property type="term" value="F:thioredoxin-disulfide reductase (NADPH) activity"/>
    <property type="evidence" value="ECO:0007669"/>
    <property type="project" value="UniProtKB-EC"/>
</dbReference>
<evidence type="ECO:0000313" key="5">
    <source>
        <dbReference type="Proteomes" id="UP000582837"/>
    </source>
</evidence>
<dbReference type="Gene3D" id="3.50.50.60">
    <property type="entry name" value="FAD/NAD(P)-binding domain"/>
    <property type="match status" value="2"/>
</dbReference>
<dbReference type="RefSeq" id="WP_170037185.1">
    <property type="nucleotide sequence ID" value="NZ_JABDTL010000002.1"/>
</dbReference>